<comment type="cofactor">
    <cofactor evidence="1">
        <name>Mn(2+)</name>
        <dbReference type="ChEBI" id="CHEBI:29035"/>
    </cofactor>
</comment>
<name>A0A1B0BTN6_9MUSC</name>
<evidence type="ECO:0000313" key="11">
    <source>
        <dbReference type="EnsemblMetazoa" id="GPPI040194-PA"/>
    </source>
</evidence>
<evidence type="ECO:0000256" key="10">
    <source>
        <dbReference type="PIRSR" id="PIRSR601233-2"/>
    </source>
</evidence>
<evidence type="ECO:0000256" key="1">
    <source>
        <dbReference type="ARBA" id="ARBA00001936"/>
    </source>
</evidence>
<evidence type="ECO:0000256" key="4">
    <source>
        <dbReference type="ARBA" id="ARBA00022723"/>
    </source>
</evidence>
<dbReference type="InterPro" id="IPR001233">
    <property type="entry name" value="RtcB"/>
</dbReference>
<dbReference type="PANTHER" id="PTHR11118:SF1">
    <property type="entry name" value="RNA-SPLICING LIGASE RTCB HOMOLOG"/>
    <property type="match status" value="1"/>
</dbReference>
<dbReference type="GO" id="GO:0072669">
    <property type="term" value="C:tRNA-splicing ligase complex"/>
    <property type="evidence" value="ECO:0007669"/>
    <property type="project" value="TreeGrafter"/>
</dbReference>
<dbReference type="GO" id="GO:0170057">
    <property type="term" value="F:RNA ligase (GTP) activity"/>
    <property type="evidence" value="ECO:0007669"/>
    <property type="project" value="UniProtKB-EC"/>
</dbReference>
<proteinExistence type="predicted"/>
<dbReference type="GO" id="GO:0006396">
    <property type="term" value="P:RNA processing"/>
    <property type="evidence" value="ECO:0007669"/>
    <property type="project" value="InterPro"/>
</dbReference>
<dbReference type="PANTHER" id="PTHR11118">
    <property type="entry name" value="RNA-SPLICING LIGASE RTCB HOMOLOG"/>
    <property type="match status" value="1"/>
</dbReference>
<keyword evidence="7" id="KW-0464">Manganese</keyword>
<feature type="active site" description="GMP-histidine intermediate" evidence="9">
    <location>
        <position position="24"/>
    </location>
</feature>
<dbReference type="VEuPathDB" id="VectorBase:GPPI040194"/>
<dbReference type="GO" id="GO:0005525">
    <property type="term" value="F:GTP binding"/>
    <property type="evidence" value="ECO:0007669"/>
    <property type="project" value="UniProtKB-KW"/>
</dbReference>
<evidence type="ECO:0000256" key="9">
    <source>
        <dbReference type="PIRSR" id="PIRSR601233-1"/>
    </source>
</evidence>
<comment type="catalytic activity">
    <reaction evidence="8">
        <text>a 3'-end 3'-phospho-ribonucleotide-RNA + a 5'-end dephospho-ribonucleoside-RNA + GTP = a ribonucleotidyl-ribonucleotide-RNA + GMP + diphosphate</text>
        <dbReference type="Rhea" id="RHEA:68076"/>
        <dbReference type="Rhea" id="RHEA-COMP:10463"/>
        <dbReference type="Rhea" id="RHEA-COMP:13936"/>
        <dbReference type="Rhea" id="RHEA-COMP:17355"/>
        <dbReference type="ChEBI" id="CHEBI:33019"/>
        <dbReference type="ChEBI" id="CHEBI:37565"/>
        <dbReference type="ChEBI" id="CHEBI:58115"/>
        <dbReference type="ChEBI" id="CHEBI:83062"/>
        <dbReference type="ChEBI" id="CHEBI:138284"/>
        <dbReference type="ChEBI" id="CHEBI:173118"/>
        <dbReference type="EC" id="6.5.1.8"/>
    </reaction>
</comment>
<dbReference type="EnsemblMetazoa" id="GPPI040194-RA">
    <property type="protein sequence ID" value="GPPI040194-PA"/>
    <property type="gene ID" value="GPPI040194"/>
</dbReference>
<dbReference type="Gene3D" id="3.90.1860.10">
    <property type="entry name" value="tRNA-splicing ligase RtcB"/>
    <property type="match status" value="1"/>
</dbReference>
<evidence type="ECO:0000256" key="8">
    <source>
        <dbReference type="ARBA" id="ARBA00047746"/>
    </source>
</evidence>
<sequence length="70" mass="7770">MGTCSYILIGTEKGMKETCDSTCHGAGRALSRAKSRRNFDYKDVLERLEEMEIAICVASRKVVVEEAPKS</sequence>
<feature type="binding site" evidence="10">
    <location>
        <position position="5"/>
    </location>
    <ligand>
        <name>GMP</name>
        <dbReference type="ChEBI" id="CHEBI:58115"/>
    </ligand>
</feature>
<evidence type="ECO:0000256" key="6">
    <source>
        <dbReference type="ARBA" id="ARBA00023134"/>
    </source>
</evidence>
<evidence type="ECO:0000313" key="12">
    <source>
        <dbReference type="Proteomes" id="UP000092460"/>
    </source>
</evidence>
<dbReference type="GO" id="GO:0046872">
    <property type="term" value="F:metal ion binding"/>
    <property type="evidence" value="ECO:0007669"/>
    <property type="project" value="UniProtKB-KW"/>
</dbReference>
<reference evidence="12" key="1">
    <citation type="submission" date="2015-01" db="EMBL/GenBank/DDBJ databases">
        <authorList>
            <person name="Aksoy S."/>
            <person name="Warren W."/>
            <person name="Wilson R.K."/>
        </authorList>
    </citation>
    <scope>NUCLEOTIDE SEQUENCE [LARGE SCALE GENOMIC DNA]</scope>
    <source>
        <strain evidence="12">IAEA</strain>
    </source>
</reference>
<dbReference type="SUPFAM" id="SSF103365">
    <property type="entry name" value="Hypothetical protein PH1602"/>
    <property type="match status" value="1"/>
</dbReference>
<evidence type="ECO:0000256" key="7">
    <source>
        <dbReference type="ARBA" id="ARBA00023211"/>
    </source>
</evidence>
<protein>
    <recommendedName>
        <fullName evidence="2">3'-phosphate/5'-hydroxy nucleic acid ligase</fullName>
        <ecNumber evidence="2">6.5.1.8</ecNumber>
    </recommendedName>
</protein>
<dbReference type="EC" id="6.5.1.8" evidence="2"/>
<evidence type="ECO:0000256" key="5">
    <source>
        <dbReference type="ARBA" id="ARBA00022741"/>
    </source>
</evidence>
<dbReference type="InterPro" id="IPR036025">
    <property type="entry name" value="RtcB-like_sf"/>
</dbReference>
<keyword evidence="6 10" id="KW-0342">GTP-binding</keyword>
<keyword evidence="3" id="KW-0436">Ligase</keyword>
<keyword evidence="12" id="KW-1185">Reference proteome</keyword>
<accession>A0A1B0BTN6</accession>
<keyword evidence="4" id="KW-0479">Metal-binding</keyword>
<dbReference type="GO" id="GO:0005634">
    <property type="term" value="C:nucleus"/>
    <property type="evidence" value="ECO:0007669"/>
    <property type="project" value="TreeGrafter"/>
</dbReference>
<evidence type="ECO:0000256" key="3">
    <source>
        <dbReference type="ARBA" id="ARBA00022598"/>
    </source>
</evidence>
<evidence type="ECO:0000256" key="2">
    <source>
        <dbReference type="ARBA" id="ARBA00012726"/>
    </source>
</evidence>
<organism evidence="11 12">
    <name type="scientific">Glossina palpalis gambiensis</name>
    <dbReference type="NCBI Taxonomy" id="67801"/>
    <lineage>
        <taxon>Eukaryota</taxon>
        <taxon>Metazoa</taxon>
        <taxon>Ecdysozoa</taxon>
        <taxon>Arthropoda</taxon>
        <taxon>Hexapoda</taxon>
        <taxon>Insecta</taxon>
        <taxon>Pterygota</taxon>
        <taxon>Neoptera</taxon>
        <taxon>Endopterygota</taxon>
        <taxon>Diptera</taxon>
        <taxon>Brachycera</taxon>
        <taxon>Muscomorpha</taxon>
        <taxon>Hippoboscoidea</taxon>
        <taxon>Glossinidae</taxon>
        <taxon>Glossina</taxon>
    </lineage>
</organism>
<dbReference type="Pfam" id="PF01139">
    <property type="entry name" value="RtcB"/>
    <property type="match status" value="1"/>
</dbReference>
<dbReference type="EMBL" id="JXJN01020289">
    <property type="status" value="NOT_ANNOTATED_CDS"/>
    <property type="molecule type" value="Genomic_DNA"/>
</dbReference>
<dbReference type="STRING" id="67801.A0A1B0BTN6"/>
<keyword evidence="5 10" id="KW-0547">Nucleotide-binding</keyword>
<dbReference type="Proteomes" id="UP000092460">
    <property type="component" value="Unassembled WGS sequence"/>
</dbReference>
<dbReference type="AlphaFoldDB" id="A0A1B0BTN6"/>
<dbReference type="GO" id="GO:0003972">
    <property type="term" value="F:RNA ligase (ATP) activity"/>
    <property type="evidence" value="ECO:0007669"/>
    <property type="project" value="TreeGrafter"/>
</dbReference>
<reference evidence="11" key="2">
    <citation type="submission" date="2020-05" db="UniProtKB">
        <authorList>
            <consortium name="EnsemblMetazoa"/>
        </authorList>
    </citation>
    <scope>IDENTIFICATION</scope>
    <source>
        <strain evidence="11">IAEA</strain>
    </source>
</reference>
<feature type="binding site" evidence="10">
    <location>
        <begin position="24"/>
        <end position="27"/>
    </location>
    <ligand>
        <name>GMP</name>
        <dbReference type="ChEBI" id="CHEBI:58115"/>
    </ligand>
</feature>